<feature type="transmembrane region" description="Helical" evidence="1">
    <location>
        <begin position="77"/>
        <end position="97"/>
    </location>
</feature>
<feature type="transmembrane region" description="Helical" evidence="1">
    <location>
        <begin position="6"/>
        <end position="24"/>
    </location>
</feature>
<name>A0A6A6V720_9PLEO</name>
<accession>A0A6A6V720</accession>
<evidence type="ECO:0000313" key="3">
    <source>
        <dbReference type="Proteomes" id="UP000799440"/>
    </source>
</evidence>
<dbReference type="Proteomes" id="UP000799440">
    <property type="component" value="Unassembled WGS sequence"/>
</dbReference>
<feature type="transmembrane region" description="Helical" evidence="1">
    <location>
        <begin position="36"/>
        <end position="61"/>
    </location>
</feature>
<sequence length="120" mass="12906">MRVTSALLLVYYTILLASKVLLVWGAHSPRCGYLSFCNLMALGLVVSFVSGALVSACIAFFSVSCLPFGCIISSDCLVLLGQTTVAAPCTFLGFFLLAHQRYHFSRFCSLQRLEGVALGA</sequence>
<keyword evidence="1" id="KW-1133">Transmembrane helix</keyword>
<reference evidence="2" key="1">
    <citation type="journal article" date="2020" name="Stud. Mycol.">
        <title>101 Dothideomycetes genomes: a test case for predicting lifestyles and emergence of pathogens.</title>
        <authorList>
            <person name="Haridas S."/>
            <person name="Albert R."/>
            <person name="Binder M."/>
            <person name="Bloem J."/>
            <person name="Labutti K."/>
            <person name="Salamov A."/>
            <person name="Andreopoulos B."/>
            <person name="Baker S."/>
            <person name="Barry K."/>
            <person name="Bills G."/>
            <person name="Bluhm B."/>
            <person name="Cannon C."/>
            <person name="Castanera R."/>
            <person name="Culley D."/>
            <person name="Daum C."/>
            <person name="Ezra D."/>
            <person name="Gonzalez J."/>
            <person name="Henrissat B."/>
            <person name="Kuo A."/>
            <person name="Liang C."/>
            <person name="Lipzen A."/>
            <person name="Lutzoni F."/>
            <person name="Magnuson J."/>
            <person name="Mondo S."/>
            <person name="Nolan M."/>
            <person name="Ohm R."/>
            <person name="Pangilinan J."/>
            <person name="Park H.-J."/>
            <person name="Ramirez L."/>
            <person name="Alfaro M."/>
            <person name="Sun H."/>
            <person name="Tritt A."/>
            <person name="Yoshinaga Y."/>
            <person name="Zwiers L.-H."/>
            <person name="Turgeon B."/>
            <person name="Goodwin S."/>
            <person name="Spatafora J."/>
            <person name="Crous P."/>
            <person name="Grigoriev I."/>
        </authorList>
    </citation>
    <scope>NUCLEOTIDE SEQUENCE</scope>
    <source>
        <strain evidence="2">CBS 119925</strain>
    </source>
</reference>
<protein>
    <submittedName>
        <fullName evidence="2">Uncharacterized protein</fullName>
    </submittedName>
</protein>
<keyword evidence="3" id="KW-1185">Reference proteome</keyword>
<dbReference type="AlphaFoldDB" id="A0A6A6V720"/>
<dbReference type="EMBL" id="MU006585">
    <property type="protein sequence ID" value="KAF2744977.1"/>
    <property type="molecule type" value="Genomic_DNA"/>
</dbReference>
<keyword evidence="1" id="KW-0812">Transmembrane</keyword>
<proteinExistence type="predicted"/>
<evidence type="ECO:0000256" key="1">
    <source>
        <dbReference type="SAM" id="Phobius"/>
    </source>
</evidence>
<organism evidence="2 3">
    <name type="scientific">Sporormia fimetaria CBS 119925</name>
    <dbReference type="NCBI Taxonomy" id="1340428"/>
    <lineage>
        <taxon>Eukaryota</taxon>
        <taxon>Fungi</taxon>
        <taxon>Dikarya</taxon>
        <taxon>Ascomycota</taxon>
        <taxon>Pezizomycotina</taxon>
        <taxon>Dothideomycetes</taxon>
        <taxon>Pleosporomycetidae</taxon>
        <taxon>Pleosporales</taxon>
        <taxon>Sporormiaceae</taxon>
        <taxon>Sporormia</taxon>
    </lineage>
</organism>
<evidence type="ECO:0000313" key="2">
    <source>
        <dbReference type="EMBL" id="KAF2744977.1"/>
    </source>
</evidence>
<gene>
    <name evidence="2" type="ORF">M011DRAFT_154141</name>
</gene>
<keyword evidence="1" id="KW-0472">Membrane</keyword>